<reference evidence="2 3" key="1">
    <citation type="submission" date="2018-06" db="EMBL/GenBank/DDBJ databases">
        <title>Genomic Encyclopedia of Archaeal and Bacterial Type Strains, Phase II (KMG-II): from individual species to whole genera.</title>
        <authorList>
            <person name="Goeker M."/>
        </authorList>
    </citation>
    <scope>NUCLEOTIDE SEQUENCE [LARGE SCALE GENOMIC DNA]</scope>
    <source>
        <strain evidence="2 3">DSM 29821</strain>
    </source>
</reference>
<evidence type="ECO:0000313" key="2">
    <source>
        <dbReference type="EMBL" id="RAJ88249.1"/>
    </source>
</evidence>
<keyword evidence="3" id="KW-1185">Reference proteome</keyword>
<evidence type="ECO:0000256" key="1">
    <source>
        <dbReference type="SAM" id="Phobius"/>
    </source>
</evidence>
<dbReference type="OrthoDB" id="675704at2"/>
<dbReference type="AlphaFoldDB" id="A0A327WDC4"/>
<sequence>MSTVQDLASVCPFCGSNDVIRTVPEKKSSDVIVVCNHCHRAVLPGSPSTRTQIQAKKAIADQAVDLCLNHGLIHGVRYYHTEMNKLGGQEMTLLHAKQDVDTLLASRGLTHAIKKPNKNGCVILLIVMLLIAASVVYFFLSHHR</sequence>
<keyword evidence="1" id="KW-1133">Transmembrane helix</keyword>
<evidence type="ECO:0000313" key="3">
    <source>
        <dbReference type="Proteomes" id="UP000249819"/>
    </source>
</evidence>
<keyword evidence="1" id="KW-0812">Transmembrane</keyword>
<proteinExistence type="predicted"/>
<keyword evidence="1" id="KW-0472">Membrane</keyword>
<accession>A0A327WDC4</accession>
<name>A0A327WDC4_9BACT</name>
<protein>
    <submittedName>
        <fullName evidence="2">Uncharacterized protein</fullName>
    </submittedName>
</protein>
<comment type="caution">
    <text evidence="2">The sequence shown here is derived from an EMBL/GenBank/DDBJ whole genome shotgun (WGS) entry which is preliminary data.</text>
</comment>
<dbReference type="EMBL" id="QLMA01000001">
    <property type="protein sequence ID" value="RAJ88249.1"/>
    <property type="molecule type" value="Genomic_DNA"/>
</dbReference>
<dbReference type="RefSeq" id="WP_111590890.1">
    <property type="nucleotide sequence ID" value="NZ_QLMA01000001.1"/>
</dbReference>
<organism evidence="2 3">
    <name type="scientific">Chitinophaga dinghuensis</name>
    <dbReference type="NCBI Taxonomy" id="1539050"/>
    <lineage>
        <taxon>Bacteria</taxon>
        <taxon>Pseudomonadati</taxon>
        <taxon>Bacteroidota</taxon>
        <taxon>Chitinophagia</taxon>
        <taxon>Chitinophagales</taxon>
        <taxon>Chitinophagaceae</taxon>
        <taxon>Chitinophaga</taxon>
    </lineage>
</organism>
<gene>
    <name evidence="2" type="ORF">CLV59_1011017</name>
</gene>
<feature type="transmembrane region" description="Helical" evidence="1">
    <location>
        <begin position="121"/>
        <end position="140"/>
    </location>
</feature>
<dbReference type="Proteomes" id="UP000249819">
    <property type="component" value="Unassembled WGS sequence"/>
</dbReference>